<dbReference type="PANTHER" id="PTHR47032">
    <property type="entry name" value="UDP-D-XYLOSE:L-FUCOSE ALPHA-1,3-D-XYLOSYLTRANSFERASE-RELATED"/>
    <property type="match status" value="1"/>
</dbReference>
<dbReference type="AlphaFoldDB" id="A0AAD9JLV2"/>
<dbReference type="EMBL" id="JAODUP010000238">
    <property type="protein sequence ID" value="KAK2155491.1"/>
    <property type="molecule type" value="Genomic_DNA"/>
</dbReference>
<gene>
    <name evidence="2" type="ORF">LSH36_238g00017</name>
</gene>
<sequence>MTKKEMPKQKTSELDTTTSRLMEVNPNDYEAKLTAHASAEKVIILALIDSSFLDMTLNFYETSIERHGITNYLFLASDHRACETLLDKNISCYVYMTDCNANEATVYGSAAFKQKMNIRTFLILDALKMGFTVLHTDVDIVFLGNPLPDLRSFARRDLACLSDTGVCNAGFIYIRPSEFTIDVYGKMKRMALETKLDDQRALSLALSSAKGANKKSINQAQLLDPNKYQCGFNYFESGQRYFADSATCPQCIVVHNNWIVSKEAKRYRFREVLLWSYDENGYYSDETRKYLMYSNAPHNGANDTNSSNVELDALKMALFIGHVLNRVVILPRFHLAGNKRAERPLNNWIKISCFDGQFYGEYRENAFLRHPKVPEKTKRDISSPFWIKTDRSVAVLGYHPPGVTVLTQSGGTKTITEEIYRWFRNETSTVLNFHSIYGLFDREYQPSIARQRAFVGKLQAAFRPTDYRQLIDSTKPCRVSS</sequence>
<accession>A0AAD9JLV2</accession>
<dbReference type="Proteomes" id="UP001208570">
    <property type="component" value="Unassembled WGS sequence"/>
</dbReference>
<dbReference type="GO" id="GO:0005794">
    <property type="term" value="C:Golgi apparatus"/>
    <property type="evidence" value="ECO:0007669"/>
    <property type="project" value="TreeGrafter"/>
</dbReference>
<name>A0AAD9JLV2_9ANNE</name>
<organism evidence="2 3">
    <name type="scientific">Paralvinella palmiformis</name>
    <dbReference type="NCBI Taxonomy" id="53620"/>
    <lineage>
        <taxon>Eukaryota</taxon>
        <taxon>Metazoa</taxon>
        <taxon>Spiralia</taxon>
        <taxon>Lophotrochozoa</taxon>
        <taxon>Annelida</taxon>
        <taxon>Polychaeta</taxon>
        <taxon>Sedentaria</taxon>
        <taxon>Canalipalpata</taxon>
        <taxon>Terebellida</taxon>
        <taxon>Terebelliformia</taxon>
        <taxon>Alvinellidae</taxon>
        <taxon>Paralvinella</taxon>
    </lineage>
</organism>
<proteinExistence type="predicted"/>
<dbReference type="PANTHER" id="PTHR47032:SF1">
    <property type="entry name" value="UDP-D-XYLOSE:L-FUCOSE ALPHA-1,3-D-XYLOSYLTRANSFERASE-RELATED"/>
    <property type="match status" value="1"/>
</dbReference>
<feature type="domain" description="Nucleotide-diphospho-sugar transferase" evidence="1">
    <location>
        <begin position="68"/>
        <end position="269"/>
    </location>
</feature>
<evidence type="ECO:0000313" key="2">
    <source>
        <dbReference type="EMBL" id="KAK2155491.1"/>
    </source>
</evidence>
<protein>
    <recommendedName>
        <fullName evidence="1">Nucleotide-diphospho-sugar transferase domain-containing protein</fullName>
    </recommendedName>
</protein>
<evidence type="ECO:0000313" key="3">
    <source>
        <dbReference type="Proteomes" id="UP001208570"/>
    </source>
</evidence>
<evidence type="ECO:0000259" key="1">
    <source>
        <dbReference type="Pfam" id="PF03407"/>
    </source>
</evidence>
<keyword evidence="3" id="KW-1185">Reference proteome</keyword>
<dbReference type="GO" id="GO:0016757">
    <property type="term" value="F:glycosyltransferase activity"/>
    <property type="evidence" value="ECO:0007669"/>
    <property type="project" value="TreeGrafter"/>
</dbReference>
<dbReference type="InterPro" id="IPR052636">
    <property type="entry name" value="UDP-D-xylose:L-fucose_XylT"/>
</dbReference>
<comment type="caution">
    <text evidence="2">The sequence shown here is derived from an EMBL/GenBank/DDBJ whole genome shotgun (WGS) entry which is preliminary data.</text>
</comment>
<dbReference type="Pfam" id="PF03407">
    <property type="entry name" value="Nucleotid_trans"/>
    <property type="match status" value="1"/>
</dbReference>
<dbReference type="InterPro" id="IPR005069">
    <property type="entry name" value="Nucl-diP-sugar_transferase"/>
</dbReference>
<reference evidence="2" key="1">
    <citation type="journal article" date="2023" name="Mol. Biol. Evol.">
        <title>Third-Generation Sequencing Reveals the Adaptive Role of the Epigenome in Three Deep-Sea Polychaetes.</title>
        <authorList>
            <person name="Perez M."/>
            <person name="Aroh O."/>
            <person name="Sun Y."/>
            <person name="Lan Y."/>
            <person name="Juniper S.K."/>
            <person name="Young C.R."/>
            <person name="Angers B."/>
            <person name="Qian P.Y."/>
        </authorList>
    </citation>
    <scope>NUCLEOTIDE SEQUENCE</scope>
    <source>
        <strain evidence="2">P08H-3</strain>
    </source>
</reference>